<keyword evidence="5 6" id="KW-0472">Membrane</keyword>
<feature type="transmembrane region" description="Helical" evidence="6">
    <location>
        <begin position="157"/>
        <end position="179"/>
    </location>
</feature>
<organism evidence="8 9">
    <name type="scientific">Shewanella psychrophila</name>
    <dbReference type="NCBI Taxonomy" id="225848"/>
    <lineage>
        <taxon>Bacteria</taxon>
        <taxon>Pseudomonadati</taxon>
        <taxon>Pseudomonadota</taxon>
        <taxon>Gammaproteobacteria</taxon>
        <taxon>Alteromonadales</taxon>
        <taxon>Shewanellaceae</taxon>
        <taxon>Shewanella</taxon>
    </lineage>
</organism>
<keyword evidence="4 6" id="KW-1133">Transmembrane helix</keyword>
<dbReference type="RefSeq" id="WP_077752292.1">
    <property type="nucleotide sequence ID" value="NZ_CP014782.1"/>
</dbReference>
<dbReference type="InterPro" id="IPR051791">
    <property type="entry name" value="Pra-immunoreactive"/>
</dbReference>
<evidence type="ECO:0000256" key="3">
    <source>
        <dbReference type="ARBA" id="ARBA00022692"/>
    </source>
</evidence>
<evidence type="ECO:0000313" key="8">
    <source>
        <dbReference type="EMBL" id="AQS37079.1"/>
    </source>
</evidence>
<dbReference type="PANTHER" id="PTHR36115">
    <property type="entry name" value="PROLINE-RICH ANTIGEN HOMOLOG-RELATED"/>
    <property type="match status" value="1"/>
</dbReference>
<evidence type="ECO:0000259" key="7">
    <source>
        <dbReference type="Pfam" id="PF06271"/>
    </source>
</evidence>
<protein>
    <submittedName>
        <fullName evidence="8">Putative membrane protein/domain</fullName>
    </submittedName>
</protein>
<sequence length="199" mass="22685">MDSKIDFSSYTLDDLYSSSESINRERFPERAKEIDELIRRKKKELPEEIDHTRDIGEKATKSDRLVAAIIDGVIGMLTMIPVFHYIGLDAFKDPSFSLLGSFFLYGVSTTLLCHGYLLYYYGQTIGKNIMSIRIENLDGTKASLVTIYFKRMLPMQLIGLVPSVGQLVTGFINPIFIFGKQRRCLHDYIAKTKVSYTSK</sequence>
<dbReference type="Pfam" id="PF06271">
    <property type="entry name" value="RDD"/>
    <property type="match status" value="1"/>
</dbReference>
<dbReference type="GO" id="GO:0005886">
    <property type="term" value="C:plasma membrane"/>
    <property type="evidence" value="ECO:0007669"/>
    <property type="project" value="UniProtKB-SubCell"/>
</dbReference>
<dbReference type="EMBL" id="CP014782">
    <property type="protein sequence ID" value="AQS37079.1"/>
    <property type="molecule type" value="Genomic_DNA"/>
</dbReference>
<gene>
    <name evidence="8" type="ORF">Sps_01919</name>
</gene>
<evidence type="ECO:0000256" key="5">
    <source>
        <dbReference type="ARBA" id="ARBA00023136"/>
    </source>
</evidence>
<dbReference type="KEGG" id="spsw:Sps_01919"/>
<dbReference type="PANTHER" id="PTHR36115:SF9">
    <property type="entry name" value="LMO1584 PROTEIN"/>
    <property type="match status" value="1"/>
</dbReference>
<dbReference type="OrthoDB" id="8612316at2"/>
<evidence type="ECO:0000256" key="1">
    <source>
        <dbReference type="ARBA" id="ARBA00004651"/>
    </source>
</evidence>
<keyword evidence="3 6" id="KW-0812">Transmembrane</keyword>
<feature type="domain" description="RDD" evidence="7">
    <location>
        <begin position="62"/>
        <end position="191"/>
    </location>
</feature>
<evidence type="ECO:0000256" key="4">
    <source>
        <dbReference type="ARBA" id="ARBA00022989"/>
    </source>
</evidence>
<dbReference type="AlphaFoldDB" id="A0A1S6HNJ6"/>
<evidence type="ECO:0000256" key="2">
    <source>
        <dbReference type="ARBA" id="ARBA00022475"/>
    </source>
</evidence>
<feature type="transmembrane region" description="Helical" evidence="6">
    <location>
        <begin position="98"/>
        <end position="121"/>
    </location>
</feature>
<comment type="subcellular location">
    <subcellularLocation>
        <location evidence="1">Cell membrane</location>
        <topology evidence="1">Multi-pass membrane protein</topology>
    </subcellularLocation>
</comment>
<dbReference type="Proteomes" id="UP000189545">
    <property type="component" value="Chromosome"/>
</dbReference>
<name>A0A1S6HNJ6_9GAMM</name>
<evidence type="ECO:0000313" key="9">
    <source>
        <dbReference type="Proteomes" id="UP000189545"/>
    </source>
</evidence>
<proteinExistence type="predicted"/>
<evidence type="ECO:0000256" key="6">
    <source>
        <dbReference type="SAM" id="Phobius"/>
    </source>
</evidence>
<feature type="transmembrane region" description="Helical" evidence="6">
    <location>
        <begin position="65"/>
        <end position="86"/>
    </location>
</feature>
<dbReference type="STRING" id="225848.Sps_01919"/>
<reference evidence="8 9" key="1">
    <citation type="submission" date="2016-03" db="EMBL/GenBank/DDBJ databases">
        <title>Complete genome sequence of Shewanella psychrophila WP2, a deep sea bacterium isolated from west Pacific sediment.</title>
        <authorList>
            <person name="Xu G."/>
            <person name="Jian H."/>
        </authorList>
    </citation>
    <scope>NUCLEOTIDE SEQUENCE [LARGE SCALE GENOMIC DNA]</scope>
    <source>
        <strain evidence="8 9">WP2</strain>
    </source>
</reference>
<keyword evidence="2" id="KW-1003">Cell membrane</keyword>
<keyword evidence="9" id="KW-1185">Reference proteome</keyword>
<dbReference type="InterPro" id="IPR010432">
    <property type="entry name" value="RDD"/>
</dbReference>
<accession>A0A1S6HNJ6</accession>